<dbReference type="AlphaFoldDB" id="A0A2T5VD62"/>
<dbReference type="Proteomes" id="UP000244081">
    <property type="component" value="Unassembled WGS sequence"/>
</dbReference>
<comment type="caution">
    <text evidence="1">The sequence shown here is derived from an EMBL/GenBank/DDBJ whole genome shotgun (WGS) entry which is preliminary data.</text>
</comment>
<reference evidence="1 2" key="1">
    <citation type="submission" date="2018-04" db="EMBL/GenBank/DDBJ databases">
        <title>Genomic Encyclopedia of Archaeal and Bacterial Type Strains, Phase II (KMG-II): from individual species to whole genera.</title>
        <authorList>
            <person name="Goeker M."/>
        </authorList>
    </citation>
    <scope>NUCLEOTIDE SEQUENCE [LARGE SCALE GENOMIC DNA]</scope>
    <source>
        <strain evidence="1 2">DSM 23382</strain>
    </source>
</reference>
<sequence>MFPKKGKELHDKQPMPDKDREFRQAVAAALKNELGATHQAVKTVMRWTGASERTVKHWFAGSYGPNGGHLVSIARHSDEVLLCFLQAADRPHFSVGLQWAHIRPILVDLLRATDVSNPL</sequence>
<evidence type="ECO:0000313" key="1">
    <source>
        <dbReference type="EMBL" id="PTW61675.1"/>
    </source>
</evidence>
<evidence type="ECO:0000313" key="2">
    <source>
        <dbReference type="Proteomes" id="UP000244081"/>
    </source>
</evidence>
<name>A0A2T5VD62_9HYPH</name>
<gene>
    <name evidence="1" type="ORF">C8N35_102390</name>
</gene>
<accession>A0A2T5VD62</accession>
<dbReference type="EMBL" id="QAYG01000002">
    <property type="protein sequence ID" value="PTW61675.1"/>
    <property type="molecule type" value="Genomic_DNA"/>
</dbReference>
<dbReference type="RefSeq" id="WP_107989510.1">
    <property type="nucleotide sequence ID" value="NZ_QAYG01000002.1"/>
</dbReference>
<keyword evidence="2" id="KW-1185">Reference proteome</keyword>
<proteinExistence type="predicted"/>
<organism evidence="1 2">
    <name type="scientific">Breoghania corrubedonensis</name>
    <dbReference type="NCBI Taxonomy" id="665038"/>
    <lineage>
        <taxon>Bacteria</taxon>
        <taxon>Pseudomonadati</taxon>
        <taxon>Pseudomonadota</taxon>
        <taxon>Alphaproteobacteria</taxon>
        <taxon>Hyphomicrobiales</taxon>
        <taxon>Stappiaceae</taxon>
        <taxon>Breoghania</taxon>
    </lineage>
</organism>
<dbReference type="OrthoDB" id="8611097at2"/>
<protein>
    <submittedName>
        <fullName evidence="1">Uncharacterized protein</fullName>
    </submittedName>
</protein>